<dbReference type="RefSeq" id="WP_283548086.1">
    <property type="nucleotide sequence ID" value="NZ_CP114543.1"/>
</dbReference>
<evidence type="ECO:0000256" key="2">
    <source>
        <dbReference type="ARBA" id="ARBA00022679"/>
    </source>
</evidence>
<keyword evidence="1" id="KW-0328">Glycosyltransferase</keyword>
<proteinExistence type="predicted"/>
<dbReference type="SUPFAM" id="SSF53448">
    <property type="entry name" value="Nucleotide-diphospho-sugar transferases"/>
    <property type="match status" value="1"/>
</dbReference>
<feature type="domain" description="Glycosyltransferase 2-like" evidence="3">
    <location>
        <begin position="7"/>
        <end position="175"/>
    </location>
</feature>
<dbReference type="Gene3D" id="3.90.550.10">
    <property type="entry name" value="Spore Coat Polysaccharide Biosynthesis Protein SpsA, Chain A"/>
    <property type="match status" value="1"/>
</dbReference>
<dbReference type="InterPro" id="IPR001173">
    <property type="entry name" value="Glyco_trans_2-like"/>
</dbReference>
<dbReference type="PANTHER" id="PTHR22916">
    <property type="entry name" value="GLYCOSYLTRANSFERASE"/>
    <property type="match status" value="1"/>
</dbReference>
<sequence length="335" mass="39246">MFQKTISIIIPVYNGEKRIRYCIDSIINQKVPNVEIIVVNDGSTDKTAQILASYSSRYKGLVKVFSQENKGVSSARNKGIELALGNWIMFVDVDDYLEPNTLKRIIEYKKLNDFDLIIAGFYLKDEVRDTSKYKIQEFHDRKDIGNLLIQDQWTQHIPLKVPSGKLFKTELIKKLKLKFNENFSIAEDTMFVTEYYMHIQNLVYFCGPFYVYWRSVNSLSTIGIADLVELTKARMEVLKIQKKFAQYYLDESVDTYMKENIIDDYKTIVLNAAKGNKKVKDINESLNLFFNDVNVKKYARMPSKETFLEKVILKIIKLRLYMLVKIMIKLVKIMY</sequence>
<keyword evidence="2" id="KW-0808">Transferase</keyword>
<evidence type="ECO:0000259" key="3">
    <source>
        <dbReference type="Pfam" id="PF00535"/>
    </source>
</evidence>
<reference evidence="4 5" key="1">
    <citation type="submission" date="2022-12" db="EMBL/GenBank/DDBJ databases">
        <title>Assessment of beneficial effects and identification of host adaptation-associated genes of Ligilactobacillus salivarius isolated from Meles meles.</title>
        <authorList>
            <person name="Wang Y."/>
        </authorList>
    </citation>
    <scope>NUCLEOTIDE SEQUENCE [LARGE SCALE GENOMIC DNA]</scope>
    <source>
        <strain evidence="4 5">S35</strain>
    </source>
</reference>
<dbReference type="Proteomes" id="UP001224533">
    <property type="component" value="Chromosome"/>
</dbReference>
<dbReference type="PANTHER" id="PTHR22916:SF51">
    <property type="entry name" value="GLYCOSYLTRANSFERASE EPSH-RELATED"/>
    <property type="match status" value="1"/>
</dbReference>
<dbReference type="Pfam" id="PF00535">
    <property type="entry name" value="Glycos_transf_2"/>
    <property type="match status" value="1"/>
</dbReference>
<protein>
    <submittedName>
        <fullName evidence="4">Glycosyltransferase family 2 protein</fullName>
    </submittedName>
</protein>
<dbReference type="AlphaFoldDB" id="A0ABD7YXL4"/>
<accession>A0ABD7YXL4</accession>
<gene>
    <name evidence="4" type="ORF">O2U02_02345</name>
</gene>
<name>A0ABD7YXL4_9LACO</name>
<organism evidence="4 5">
    <name type="scientific">Ligilactobacillus salivarius</name>
    <dbReference type="NCBI Taxonomy" id="1624"/>
    <lineage>
        <taxon>Bacteria</taxon>
        <taxon>Bacillati</taxon>
        <taxon>Bacillota</taxon>
        <taxon>Bacilli</taxon>
        <taxon>Lactobacillales</taxon>
        <taxon>Lactobacillaceae</taxon>
        <taxon>Ligilactobacillus</taxon>
    </lineage>
</organism>
<evidence type="ECO:0000256" key="1">
    <source>
        <dbReference type="ARBA" id="ARBA00022676"/>
    </source>
</evidence>
<dbReference type="EMBL" id="CP114509">
    <property type="protein sequence ID" value="WHS18534.1"/>
    <property type="molecule type" value="Genomic_DNA"/>
</dbReference>
<dbReference type="CDD" id="cd00761">
    <property type="entry name" value="Glyco_tranf_GTA_type"/>
    <property type="match status" value="1"/>
</dbReference>
<evidence type="ECO:0000313" key="5">
    <source>
        <dbReference type="Proteomes" id="UP001224533"/>
    </source>
</evidence>
<dbReference type="GO" id="GO:0016757">
    <property type="term" value="F:glycosyltransferase activity"/>
    <property type="evidence" value="ECO:0007669"/>
    <property type="project" value="UniProtKB-KW"/>
</dbReference>
<evidence type="ECO:0000313" key="4">
    <source>
        <dbReference type="EMBL" id="WHS18534.1"/>
    </source>
</evidence>
<dbReference type="InterPro" id="IPR029044">
    <property type="entry name" value="Nucleotide-diphossugar_trans"/>
</dbReference>